<dbReference type="Proteomes" id="UP001362999">
    <property type="component" value="Unassembled WGS sequence"/>
</dbReference>
<evidence type="ECO:0000313" key="2">
    <source>
        <dbReference type="Proteomes" id="UP001362999"/>
    </source>
</evidence>
<sequence length="345" mass="38703">MFASPCLFVVRKWQSSISFRTPTMPHRTCLFGIDAAPILSICPEIILMILRQCSPMDLVYLSDIAVFRKVLEDHPSCWSNARSSVLSLPKPALLFSELQHAKMVFEGGICAVCSNDTDEVMLSFSLKIRCCAKCKKTAYRQLPGLRTVSLPELVASRGLTWAPFQIVGRGVVLRNVDVIAMAECYRVVQEKADDINEFIITHLVADQTDDCIALEDWKGDYLREKAAVSAQNTQFLRRIAGELQIKWIKLLKSPTFSRIVNAFNRDLALLGRMDWALVSRQVLAEIRLTRALSPPPRIIPVRTAAYGCQICTEGTVGRQISDMLTLYIHARIMHPSYFAAHGLSV</sequence>
<comment type="caution">
    <text evidence="1">The sequence shown here is derived from an EMBL/GenBank/DDBJ whole genome shotgun (WGS) entry which is preliminary data.</text>
</comment>
<proteinExistence type="predicted"/>
<accession>A0AAW0CJG2</accession>
<name>A0AAW0CJG2_9AGAR</name>
<evidence type="ECO:0008006" key="3">
    <source>
        <dbReference type="Google" id="ProtNLM"/>
    </source>
</evidence>
<dbReference type="AlphaFoldDB" id="A0AAW0CJG2"/>
<dbReference type="EMBL" id="JAWWNJ010000016">
    <property type="protein sequence ID" value="KAK7039370.1"/>
    <property type="molecule type" value="Genomic_DNA"/>
</dbReference>
<evidence type="ECO:0000313" key="1">
    <source>
        <dbReference type="EMBL" id="KAK7039370.1"/>
    </source>
</evidence>
<keyword evidence="2" id="KW-1185">Reference proteome</keyword>
<protein>
    <recommendedName>
        <fullName evidence="3">F-box domain-containing protein</fullName>
    </recommendedName>
</protein>
<organism evidence="1 2">
    <name type="scientific">Favolaschia claudopus</name>
    <dbReference type="NCBI Taxonomy" id="2862362"/>
    <lineage>
        <taxon>Eukaryota</taxon>
        <taxon>Fungi</taxon>
        <taxon>Dikarya</taxon>
        <taxon>Basidiomycota</taxon>
        <taxon>Agaricomycotina</taxon>
        <taxon>Agaricomycetes</taxon>
        <taxon>Agaricomycetidae</taxon>
        <taxon>Agaricales</taxon>
        <taxon>Marasmiineae</taxon>
        <taxon>Mycenaceae</taxon>
        <taxon>Favolaschia</taxon>
    </lineage>
</organism>
<reference evidence="1 2" key="1">
    <citation type="journal article" date="2024" name="J Genomics">
        <title>Draft genome sequencing and assembly of Favolaschia claudopus CIRM-BRFM 2984 isolated from oak limbs.</title>
        <authorList>
            <person name="Navarro D."/>
            <person name="Drula E."/>
            <person name="Chaduli D."/>
            <person name="Cazenave R."/>
            <person name="Ahrendt S."/>
            <person name="Wang J."/>
            <person name="Lipzen A."/>
            <person name="Daum C."/>
            <person name="Barry K."/>
            <person name="Grigoriev I.V."/>
            <person name="Favel A."/>
            <person name="Rosso M.N."/>
            <person name="Martin F."/>
        </authorList>
    </citation>
    <scope>NUCLEOTIDE SEQUENCE [LARGE SCALE GENOMIC DNA]</scope>
    <source>
        <strain evidence="1 2">CIRM-BRFM 2984</strain>
    </source>
</reference>
<gene>
    <name evidence="1" type="ORF">R3P38DRAFT_2899177</name>
</gene>